<keyword evidence="4" id="KW-0472">Membrane</keyword>
<evidence type="ECO:0000256" key="2">
    <source>
        <dbReference type="SAM" id="Coils"/>
    </source>
</evidence>
<feature type="region of interest" description="Disordered" evidence="3">
    <location>
        <begin position="92"/>
        <end position="146"/>
    </location>
</feature>
<name>A0A8S5U1R6_9CAUD</name>
<dbReference type="Pfam" id="PF10145">
    <property type="entry name" value="PhageMin_Tail"/>
    <property type="match status" value="1"/>
</dbReference>
<dbReference type="NCBIfam" id="TIGR01760">
    <property type="entry name" value="tape_meas_TP901"/>
    <property type="match status" value="1"/>
</dbReference>
<dbReference type="EMBL" id="BK015985">
    <property type="protein sequence ID" value="DAF88391.1"/>
    <property type="molecule type" value="Genomic_DNA"/>
</dbReference>
<dbReference type="PANTHER" id="PTHR19269">
    <property type="entry name" value="TROPOMYOSIN"/>
    <property type="match status" value="1"/>
</dbReference>
<reference evidence="6" key="1">
    <citation type="journal article" date="2021" name="Proc. Natl. Acad. Sci. U.S.A.">
        <title>A Catalog of Tens of Thousands of Viruses from Human Metagenomes Reveals Hidden Associations with Chronic Diseases.</title>
        <authorList>
            <person name="Tisza M.J."/>
            <person name="Buck C.B."/>
        </authorList>
    </citation>
    <scope>NUCLEOTIDE SEQUENCE</scope>
    <source>
        <strain evidence="6">CtdHi7</strain>
    </source>
</reference>
<protein>
    <submittedName>
        <fullName evidence="6">Minor tail protein</fullName>
    </submittedName>
</protein>
<sequence>MASISAKFKLIDEMSAKLDKIAQSGRSALSQWEKAGAAIDAAFDGAATETAQTAQSINTSTDAVDKFGEATARAADKADEFTAAMDEMENATNAASTASDELASAGNETEEALNGVTESSERAGKKVKDYGEENEEAGRKSKKFGEETTEAIQSIEDLLITVGITKLLKGIGDAFVDCVGDAIEFESAITGVYKTVDGTPEQLAQISDEVKDLALNIPATTTEIAAVAEAAGQLGIATENVMAFSEVMINLGEATNLTSDEAASALAKFTNITGTQASEYENLGSTIVALGNNFATTEKDIVAMSTRMASAGTLAGMTESDILALAASLSSVGIEADAGGSSMSTLISKMQLAVETGNEQLEQFASVAGYSADEFTKKWGEDAAQALYAFIAGLQDTERNGMSATAVLDDMGITEIRLSNAIKALSNNSDSLGQALTFANGAWEENTALATEANTRYSTLESKLGMTKNAANNLSIAVGDVFTPTISKAAGVGHSILTGLTDFVKANPTVVKGVAAITIGVGAFTAAIVAYTVATKAAKVAQAALNAVQLANPYYLVGAAIAAVTIGIVAFAASMSDAQSKSQELSAASKKQEEQLKSLEAEYKTACDTYGETSYQAQELSWKIESLSAEYEASKQTVQEFYDSLEQTHKEYEEMCARHDETIEKANKESASIMSLAFRLETLAEKTNVSAGEQEEILAIIQRLNQEVPDLSLSYDKLSHSFSTSVDAIVSLAKAEATSRKQKALYESLVEQMSELDILEEKRTQALQQQASEQEKVNALVNSSKYKQMMDEVKGVGDEVSGRNYASKWAAFSAEINKANEALEKANGAVEQATEDYDNCSDKIDEIKGKLVELSGGIDESSDKMLTYEQAVEKSLSSVNAQISELCQKYDEAYEAARESIDGQIGLFDKIVVKAELSIADMQGAWESQILYLTSYTENLKKAMDFGLDRSLVEKLSDGSEESAAQLDTIISKVESLGGKTEAAKKFVDDFNAKFREVEKAKDDFAEQVADIETDFTGTMKALEDQLDSTIDEMNMEADAAAAAKATMHGYISEIIAGGNSAVAAAADAAARVRAALQSGVATTASGGGWTSYADAAAAGHSNIRTATEFARGGADKNKYGSYQNYLDAMYKQYGGYAEGTDYAVAGLKLVGEHGPELVEFAGGEKVYTADETEGILARSAAKEFYATPQGDIGKSETPKDSDGPKIIRLEINGAGAIEVDENVDEATVVAIMQQHLKPVLTSIVKQEIYEEGDLSYDY</sequence>
<feature type="coiled-coil region" evidence="2">
    <location>
        <begin position="816"/>
        <end position="850"/>
    </location>
</feature>
<keyword evidence="1" id="KW-1188">Viral release from host cell</keyword>
<organism evidence="6">
    <name type="scientific">Siphoviridae sp. ctdHi7</name>
    <dbReference type="NCBI Taxonomy" id="2825577"/>
    <lineage>
        <taxon>Viruses</taxon>
        <taxon>Duplodnaviria</taxon>
        <taxon>Heunggongvirae</taxon>
        <taxon>Uroviricota</taxon>
        <taxon>Caudoviricetes</taxon>
    </lineage>
</organism>
<evidence type="ECO:0000256" key="3">
    <source>
        <dbReference type="SAM" id="MobiDB-lite"/>
    </source>
</evidence>
<feature type="coiled-coil region" evidence="2">
    <location>
        <begin position="732"/>
        <end position="776"/>
    </location>
</feature>
<dbReference type="SUPFAM" id="SSF58104">
    <property type="entry name" value="Methyl-accepting chemotaxis protein (MCP) signaling domain"/>
    <property type="match status" value="1"/>
</dbReference>
<proteinExistence type="predicted"/>
<keyword evidence="4" id="KW-1133">Transmembrane helix</keyword>
<feature type="domain" description="Phage tail tape measure protein" evidence="5">
    <location>
        <begin position="208"/>
        <end position="403"/>
    </location>
</feature>
<dbReference type="Gene3D" id="1.20.120.330">
    <property type="entry name" value="Nucleotidyltransferases domain 2"/>
    <property type="match status" value="1"/>
</dbReference>
<dbReference type="InterPro" id="IPR010090">
    <property type="entry name" value="Phage_tape_meas"/>
</dbReference>
<feature type="compositionally biased region" description="Basic and acidic residues" evidence="3">
    <location>
        <begin position="119"/>
        <end position="146"/>
    </location>
</feature>
<feature type="transmembrane region" description="Helical" evidence="4">
    <location>
        <begin position="554"/>
        <end position="575"/>
    </location>
</feature>
<keyword evidence="4" id="KW-0812">Transmembrane</keyword>
<evidence type="ECO:0000259" key="5">
    <source>
        <dbReference type="Pfam" id="PF10145"/>
    </source>
</evidence>
<accession>A0A8S5U1R6</accession>
<evidence type="ECO:0000313" key="6">
    <source>
        <dbReference type="EMBL" id="DAF88391.1"/>
    </source>
</evidence>
<dbReference type="GO" id="GO:0098003">
    <property type="term" value="P:viral tail assembly"/>
    <property type="evidence" value="ECO:0007669"/>
    <property type="project" value="UniProtKB-KW"/>
</dbReference>
<keyword evidence="2" id="KW-0175">Coiled coil</keyword>
<feature type="transmembrane region" description="Helical" evidence="4">
    <location>
        <begin position="513"/>
        <end position="534"/>
    </location>
</feature>
<keyword evidence="1" id="KW-1245">Viral tail assembly</keyword>
<feature type="coiled-coil region" evidence="2">
    <location>
        <begin position="575"/>
        <end position="669"/>
    </location>
</feature>
<evidence type="ECO:0000256" key="1">
    <source>
        <dbReference type="ARBA" id="ARBA00022465"/>
    </source>
</evidence>
<evidence type="ECO:0000256" key="4">
    <source>
        <dbReference type="SAM" id="Phobius"/>
    </source>
</evidence>